<accession>A0A9D9IF64</accession>
<comment type="caution">
    <text evidence="9">The sequence shown here is derived from an EMBL/GenBank/DDBJ whole genome shotgun (WGS) entry which is preliminary data.</text>
</comment>
<evidence type="ECO:0000256" key="8">
    <source>
        <dbReference type="NCBIfam" id="TIGR00188"/>
    </source>
</evidence>
<dbReference type="AlphaFoldDB" id="A0A9D9IF64"/>
<dbReference type="PROSITE" id="PS00648">
    <property type="entry name" value="RIBONUCLEASE_P"/>
    <property type="match status" value="1"/>
</dbReference>
<evidence type="ECO:0000256" key="6">
    <source>
        <dbReference type="ARBA" id="ARBA00022884"/>
    </source>
</evidence>
<evidence type="ECO:0000256" key="2">
    <source>
        <dbReference type="ARBA" id="ARBA00022694"/>
    </source>
</evidence>
<dbReference type="EMBL" id="JADIMB010000042">
    <property type="protein sequence ID" value="MBO8470724.1"/>
    <property type="molecule type" value="Genomic_DNA"/>
</dbReference>
<dbReference type="EC" id="3.1.26.5" evidence="7 8"/>
<evidence type="ECO:0000256" key="1">
    <source>
        <dbReference type="ARBA" id="ARBA00002663"/>
    </source>
</evidence>
<dbReference type="InterPro" id="IPR000100">
    <property type="entry name" value="RNase_P"/>
</dbReference>
<dbReference type="PANTHER" id="PTHR33992:SF1">
    <property type="entry name" value="RIBONUCLEASE P PROTEIN COMPONENT"/>
    <property type="match status" value="1"/>
</dbReference>
<dbReference type="InterPro" id="IPR020539">
    <property type="entry name" value="RNase_P_CS"/>
</dbReference>
<dbReference type="NCBIfam" id="TIGR00188">
    <property type="entry name" value="rnpA"/>
    <property type="match status" value="1"/>
</dbReference>
<dbReference type="InterPro" id="IPR014721">
    <property type="entry name" value="Ribsml_uS5_D2-typ_fold_subgr"/>
</dbReference>
<comment type="subunit">
    <text evidence="7">Consists of a catalytic RNA component (M1 or rnpB) and a protein subunit.</text>
</comment>
<protein>
    <recommendedName>
        <fullName evidence="7 8">Ribonuclease P protein component</fullName>
        <shortName evidence="7">RNase P protein</shortName>
        <shortName evidence="7">RNaseP protein</shortName>
        <ecNumber evidence="7 8">3.1.26.5</ecNumber>
    </recommendedName>
    <alternativeName>
        <fullName evidence="7">Protein C5</fullName>
    </alternativeName>
</protein>
<dbReference type="Gene3D" id="3.30.230.10">
    <property type="match status" value="1"/>
</dbReference>
<keyword evidence="6 7" id="KW-0694">RNA-binding</keyword>
<evidence type="ECO:0000313" key="9">
    <source>
        <dbReference type="EMBL" id="MBO8470724.1"/>
    </source>
</evidence>
<keyword evidence="4 7" id="KW-0255">Endonuclease</keyword>
<evidence type="ECO:0000256" key="3">
    <source>
        <dbReference type="ARBA" id="ARBA00022722"/>
    </source>
</evidence>
<dbReference type="PANTHER" id="PTHR33992">
    <property type="entry name" value="RIBONUCLEASE P PROTEIN COMPONENT"/>
    <property type="match status" value="1"/>
</dbReference>
<dbReference type="GO" id="GO:0004526">
    <property type="term" value="F:ribonuclease P activity"/>
    <property type="evidence" value="ECO:0007669"/>
    <property type="project" value="UniProtKB-UniRule"/>
</dbReference>
<evidence type="ECO:0000256" key="4">
    <source>
        <dbReference type="ARBA" id="ARBA00022759"/>
    </source>
</evidence>
<proteinExistence type="inferred from homology"/>
<evidence type="ECO:0000256" key="5">
    <source>
        <dbReference type="ARBA" id="ARBA00022801"/>
    </source>
</evidence>
<dbReference type="Pfam" id="PF00825">
    <property type="entry name" value="Ribonuclease_P"/>
    <property type="match status" value="1"/>
</dbReference>
<dbReference type="GO" id="GO:0042781">
    <property type="term" value="F:3'-tRNA processing endoribonuclease activity"/>
    <property type="evidence" value="ECO:0007669"/>
    <property type="project" value="TreeGrafter"/>
</dbReference>
<evidence type="ECO:0000256" key="7">
    <source>
        <dbReference type="HAMAP-Rule" id="MF_00227"/>
    </source>
</evidence>
<evidence type="ECO:0000313" key="10">
    <source>
        <dbReference type="Proteomes" id="UP000823603"/>
    </source>
</evidence>
<reference evidence="9" key="1">
    <citation type="submission" date="2020-10" db="EMBL/GenBank/DDBJ databases">
        <authorList>
            <person name="Gilroy R."/>
        </authorList>
    </citation>
    <scope>NUCLEOTIDE SEQUENCE</scope>
    <source>
        <strain evidence="9">B2-22910</strain>
    </source>
</reference>
<comment type="catalytic activity">
    <reaction evidence="7">
        <text>Endonucleolytic cleavage of RNA, removing 5'-extranucleotides from tRNA precursor.</text>
        <dbReference type="EC" id="3.1.26.5"/>
    </reaction>
</comment>
<dbReference type="GO" id="GO:0030677">
    <property type="term" value="C:ribonuclease P complex"/>
    <property type="evidence" value="ECO:0007669"/>
    <property type="project" value="TreeGrafter"/>
</dbReference>
<dbReference type="Proteomes" id="UP000823603">
    <property type="component" value="Unassembled WGS sequence"/>
</dbReference>
<dbReference type="SUPFAM" id="SSF54211">
    <property type="entry name" value="Ribosomal protein S5 domain 2-like"/>
    <property type="match status" value="1"/>
</dbReference>
<sequence>MSLSSHTLPKEERLHGKKDISRLLAEGRFGTVAQLKYCIRDGNGLPYSRIMVSVPKKLFKRAVKRNLIKRRLRESYRLQKRLPGTEGGSDIMFIYGTKEILPFKEIYALVGQVIGKAGAK</sequence>
<keyword evidence="5 7" id="KW-0378">Hydrolase</keyword>
<name>A0A9D9IF64_9BACT</name>
<comment type="similarity">
    <text evidence="7">Belongs to the RnpA family.</text>
</comment>
<dbReference type="InterPro" id="IPR020568">
    <property type="entry name" value="Ribosomal_Su5_D2-typ_SF"/>
</dbReference>
<gene>
    <name evidence="7 9" type="primary">rnpA</name>
    <name evidence="9" type="ORF">IAB82_02890</name>
</gene>
<comment type="function">
    <text evidence="1 7">RNaseP catalyzes the removal of the 5'-leader sequence from pre-tRNA to produce the mature 5'-terminus. It can also cleave other RNA substrates such as 4.5S RNA. The protein component plays an auxiliary but essential role in vivo by binding to the 5'-leader sequence and broadening the substrate specificity of the ribozyme.</text>
</comment>
<dbReference type="HAMAP" id="MF_00227">
    <property type="entry name" value="RNase_P"/>
    <property type="match status" value="1"/>
</dbReference>
<organism evidence="9 10">
    <name type="scientific">Candidatus Cryptobacteroides faecavium</name>
    <dbReference type="NCBI Taxonomy" id="2840762"/>
    <lineage>
        <taxon>Bacteria</taxon>
        <taxon>Pseudomonadati</taxon>
        <taxon>Bacteroidota</taxon>
        <taxon>Bacteroidia</taxon>
        <taxon>Bacteroidales</taxon>
        <taxon>Candidatus Cryptobacteroides</taxon>
    </lineage>
</organism>
<dbReference type="GO" id="GO:0001682">
    <property type="term" value="P:tRNA 5'-leader removal"/>
    <property type="evidence" value="ECO:0007669"/>
    <property type="project" value="UniProtKB-UniRule"/>
</dbReference>
<keyword evidence="3 7" id="KW-0540">Nuclease</keyword>
<reference evidence="9" key="2">
    <citation type="journal article" date="2021" name="PeerJ">
        <title>Extensive microbial diversity within the chicken gut microbiome revealed by metagenomics and culture.</title>
        <authorList>
            <person name="Gilroy R."/>
            <person name="Ravi A."/>
            <person name="Getino M."/>
            <person name="Pursley I."/>
            <person name="Horton D.L."/>
            <person name="Alikhan N.F."/>
            <person name="Baker D."/>
            <person name="Gharbi K."/>
            <person name="Hall N."/>
            <person name="Watson M."/>
            <person name="Adriaenssens E.M."/>
            <person name="Foster-Nyarko E."/>
            <person name="Jarju S."/>
            <person name="Secka A."/>
            <person name="Antonio M."/>
            <person name="Oren A."/>
            <person name="Chaudhuri R.R."/>
            <person name="La Ragione R."/>
            <person name="Hildebrand F."/>
            <person name="Pallen M.J."/>
        </authorList>
    </citation>
    <scope>NUCLEOTIDE SEQUENCE</scope>
    <source>
        <strain evidence="9">B2-22910</strain>
    </source>
</reference>
<dbReference type="GO" id="GO:0000049">
    <property type="term" value="F:tRNA binding"/>
    <property type="evidence" value="ECO:0007669"/>
    <property type="project" value="UniProtKB-UniRule"/>
</dbReference>
<keyword evidence="2 7" id="KW-0819">tRNA processing</keyword>